<dbReference type="PANTHER" id="PTHR34512">
    <property type="entry name" value="CELL SURFACE PROTEIN"/>
    <property type="match status" value="1"/>
</dbReference>
<reference evidence="3 4" key="1">
    <citation type="submission" date="2018-06" db="EMBL/GenBank/DDBJ databases">
        <title>Streptomyces reniochalinae sp. nov. and Streptomyces diacarnus sp. nov. from marine sponges.</title>
        <authorList>
            <person name="Li L."/>
        </authorList>
    </citation>
    <scope>NUCLEOTIDE SEQUENCE [LARGE SCALE GENOMIC DNA]</scope>
    <source>
        <strain evidence="3 4">LHW50302</strain>
    </source>
</reference>
<evidence type="ECO:0000259" key="2">
    <source>
        <dbReference type="Pfam" id="PF13360"/>
    </source>
</evidence>
<dbReference type="InterPro" id="IPR018391">
    <property type="entry name" value="PQQ_b-propeller_rpt"/>
</dbReference>
<dbReference type="RefSeq" id="WP_114017806.1">
    <property type="nucleotide sequence ID" value="NZ_QOIM01000041.1"/>
</dbReference>
<gene>
    <name evidence="3" type="ORF">DQ392_24100</name>
</gene>
<accession>A0A367EBV9</accession>
<evidence type="ECO:0000313" key="4">
    <source>
        <dbReference type="Proteomes" id="UP000253507"/>
    </source>
</evidence>
<dbReference type="SUPFAM" id="SSF56112">
    <property type="entry name" value="Protein kinase-like (PK-like)"/>
    <property type="match status" value="1"/>
</dbReference>
<feature type="compositionally biased region" description="Low complexity" evidence="1">
    <location>
        <begin position="311"/>
        <end position="327"/>
    </location>
</feature>
<evidence type="ECO:0000313" key="3">
    <source>
        <dbReference type="EMBL" id="RCG15279.1"/>
    </source>
</evidence>
<feature type="region of interest" description="Disordered" evidence="1">
    <location>
        <begin position="281"/>
        <end position="327"/>
    </location>
</feature>
<dbReference type="InterPro" id="IPR011009">
    <property type="entry name" value="Kinase-like_dom_sf"/>
</dbReference>
<dbReference type="EMBL" id="QOIM01000041">
    <property type="protein sequence ID" value="RCG15279.1"/>
    <property type="molecule type" value="Genomic_DNA"/>
</dbReference>
<dbReference type="Gene3D" id="1.10.510.10">
    <property type="entry name" value="Transferase(Phosphotransferase) domain 1"/>
    <property type="match status" value="1"/>
</dbReference>
<keyword evidence="4" id="KW-1185">Reference proteome</keyword>
<dbReference type="InterPro" id="IPR015943">
    <property type="entry name" value="WD40/YVTN_repeat-like_dom_sf"/>
</dbReference>
<name>A0A367EBV9_9ACTN</name>
<feature type="domain" description="Pyrrolo-quinoline quinone repeat" evidence="2">
    <location>
        <begin position="555"/>
        <end position="731"/>
    </location>
</feature>
<dbReference type="Pfam" id="PF13360">
    <property type="entry name" value="PQQ_2"/>
    <property type="match status" value="1"/>
</dbReference>
<dbReference type="InterPro" id="IPR011047">
    <property type="entry name" value="Quinoprotein_ADH-like_sf"/>
</dbReference>
<dbReference type="AlphaFoldDB" id="A0A367EBV9"/>
<comment type="caution">
    <text evidence="3">The sequence shown here is derived from an EMBL/GenBank/DDBJ whole genome shotgun (WGS) entry which is preliminary data.</text>
</comment>
<dbReference type="InterPro" id="IPR002372">
    <property type="entry name" value="PQQ_rpt_dom"/>
</dbReference>
<feature type="region of interest" description="Disordered" evidence="1">
    <location>
        <begin position="190"/>
        <end position="210"/>
    </location>
</feature>
<proteinExistence type="predicted"/>
<feature type="compositionally biased region" description="Basic and acidic residues" evidence="1">
    <location>
        <begin position="11"/>
        <end position="29"/>
    </location>
</feature>
<feature type="region of interest" description="Disordered" evidence="1">
    <location>
        <begin position="1"/>
        <end position="29"/>
    </location>
</feature>
<dbReference type="PANTHER" id="PTHR34512:SF30">
    <property type="entry name" value="OUTER MEMBRANE PROTEIN ASSEMBLY FACTOR BAMB"/>
    <property type="match status" value="1"/>
</dbReference>
<dbReference type="Proteomes" id="UP000253507">
    <property type="component" value="Unassembled WGS sequence"/>
</dbReference>
<dbReference type="SUPFAM" id="SSF50998">
    <property type="entry name" value="Quinoprotein alcohol dehydrogenase-like"/>
    <property type="match status" value="2"/>
</dbReference>
<dbReference type="Gene3D" id="2.130.10.10">
    <property type="entry name" value="YVTN repeat-like/Quinoprotein amine dehydrogenase"/>
    <property type="match status" value="2"/>
</dbReference>
<sequence length="734" mass="77948">MPIPSEPVPATEEHQATAPARGEEGGLDGYRRVERLDTSADGVGWWLAAGPDGDRCVLMAPEGARADDASYRLRFWSEANNSRRLGHRSVARVKSTSAAGARIPWVAYDCFPALPLGVALTAHGEPFPGQVVRGWGVALAEALWHAHSQGLVHAGISSRSVLLTPHGPLLTGYGLVRAASVEGTERHAVPGVAEVSLPPEQRAGGRPQPPGDVYALAAVLAFAGGAEDEQDGPSHQWEEVVARCLSADPADRPRAEELLRVLQNSTPVPDGQLPERLVAAMDSQAAQTPESFEGAPTSPPPVNGTAEVETASPAGPPAAAAPSSSPSRRSVLTAVAPAAAGLALGTAGVTAWRVFGPEKTGPHAQQIRGAAPAPLWHFGLPDRSTEDSSLLAERRYLLMGHKGGIVAFDIVKGKKEWSRDDVLPSQILDAGHGDVLVASGGSQGEFLLLSARSGKVKWRERAYMQPPSMALLLAAEAGVLWFLAEDFSGGDELEQAVIAYSLRRRKKLWRAPIPAGFVETLTPPGPGVIGPALLKSEILVAGTGLEFSQDNFAFVALDRRDGRRKWKKEYDDISSTSDGLVLPLEGDLLIADTVEGLRGMSLSRGKERWTVAVKGGVNAHRAVRRGTVYIADSDVTTYAIDYRSGRVKWKRKHANPHEQGYNLSSMSLSASGRVLLRAGMAEIDALDTRDGSLVWRLAMAGSGEFSGNPGTVVASRPGVVIVDDRRNIYAVPVD</sequence>
<protein>
    <recommendedName>
        <fullName evidence="2">Pyrrolo-quinoline quinone repeat domain-containing protein</fullName>
    </recommendedName>
</protein>
<dbReference type="SMART" id="SM00564">
    <property type="entry name" value="PQQ"/>
    <property type="match status" value="4"/>
</dbReference>
<evidence type="ECO:0000256" key="1">
    <source>
        <dbReference type="SAM" id="MobiDB-lite"/>
    </source>
</evidence>
<dbReference type="OrthoDB" id="3941953at2"/>
<organism evidence="3 4">
    <name type="scientific">Streptomyces reniochalinae</name>
    <dbReference type="NCBI Taxonomy" id="2250578"/>
    <lineage>
        <taxon>Bacteria</taxon>
        <taxon>Bacillati</taxon>
        <taxon>Actinomycetota</taxon>
        <taxon>Actinomycetes</taxon>
        <taxon>Kitasatosporales</taxon>
        <taxon>Streptomycetaceae</taxon>
        <taxon>Streptomyces</taxon>
    </lineage>
</organism>